<dbReference type="InterPro" id="IPR029028">
    <property type="entry name" value="Alpha/beta_knot_MTases"/>
</dbReference>
<dbReference type="GO" id="GO:0030488">
    <property type="term" value="P:tRNA methylation"/>
    <property type="evidence" value="ECO:0007669"/>
    <property type="project" value="InterPro"/>
</dbReference>
<dbReference type="InterPro" id="IPR044748">
    <property type="entry name" value="Trm3/TARBP1_C"/>
</dbReference>
<keyword evidence="5" id="KW-1185">Reference proteome</keyword>
<organism evidence="4 5">
    <name type="scientific">Plutella xylostella</name>
    <name type="common">Diamondback moth</name>
    <name type="synonym">Plutella maculipennis</name>
    <dbReference type="NCBI Taxonomy" id="51655"/>
    <lineage>
        <taxon>Eukaryota</taxon>
        <taxon>Metazoa</taxon>
        <taxon>Ecdysozoa</taxon>
        <taxon>Arthropoda</taxon>
        <taxon>Hexapoda</taxon>
        <taxon>Insecta</taxon>
        <taxon>Pterygota</taxon>
        <taxon>Neoptera</taxon>
        <taxon>Endopterygota</taxon>
        <taxon>Lepidoptera</taxon>
        <taxon>Glossata</taxon>
        <taxon>Ditrysia</taxon>
        <taxon>Yponomeutoidea</taxon>
        <taxon>Plutellidae</taxon>
        <taxon>Plutella</taxon>
    </lineage>
</organism>
<protein>
    <submittedName>
        <fullName evidence="4">(diamondback moth) hypothetical protein</fullName>
    </submittedName>
</protein>
<dbReference type="SUPFAM" id="SSF75217">
    <property type="entry name" value="alpha/beta knot"/>
    <property type="match status" value="1"/>
</dbReference>
<dbReference type="InterPro" id="IPR029026">
    <property type="entry name" value="tRNA_m1G_MTases_N"/>
</dbReference>
<sequence>MNTPQDDILSFMDLLDLDEELIDKRLSSLMNRNSFSAKQLSNAYQLLRYKQLINNQESTDCDNNNEFAFVVKLLSGLQPSSVEIVGKITFTVLSLDRPSLLSKSEHLLQQILSDMELTEEAIKGEDFQESILLKLQVCDSILDVVIKNGGKISLLCLETPLENILMCQNELLKKYFLVKSVPNLFEGVVHYNVLDRIWKYIGSIDHTHKHKALKVLCSLSEFYLPVADKDSRLQLKSDVVFEKKFWGLILFGMQSVDPHHRKNAIYLAKRSIDCLLAAKRNFEVVSDDGCVLLKWESNKENHYKNIWDNFFILIESLEEKQSNIVIPSLQLYDSVKGIGRVWLNCAFAIGLKHDNTQVKQICIEYKANYFIQSISEAIMVLEALNDLNLYDGNESVEKNLKVIRMLAKDMNSAPHIFKALPLLSWSPTPLFYTSLFLTSSNFEEFPSKVGTVCMIETICRILKLPCNNVLVRKAVHIHALKFVSLCCKTINQQDLANICLALQSGACSKRKNIEDVEQYLASWVAGATITDTDNLLKYITSEYTHISIIQAYLDNAKQHEDFTSAIQEKIATLETMNSRQYCNKLEFLKDFNYLTQLYKETKSSNTPHLTMIHGIVNKDYKNLIAYVSSLLVFDKVIEVDDIKSCVLNCMDLLKDANDDHKDALLHMHTLCLTILKDNTCEFFQSKVFAINILKIIEKVLNDHRKEQITITDLIEFIVQSKCNKNMHDKESQGRLQNAFYEAACELLYSKIKDTEKIEKHLEKILTFTDNMAECGGYGCLKWILKIVNKILPAIEINNIEYDVEAFINRMWRETEELKSNSEYSPCIKEFVNLITNDVVLKEAMYNNTVLCYCKKIVDYGAVSLTPLWCLVESLKKKNIAVDKGPMVFVLLEILLFAPVPRKDQRVLDNTLKCVLELYPQYNHLFNYMIQYTSVEILLTIKDENIFKSLVQLLMSRLSDLFKNKQRYHGNSFHHRSLMLSIQHILFIIVIRPTSVDIDKVADWTMEMLAKLPHQTGVKAALEWLVCLYFHLKEIRIYERNIQSIERFKDVPLVSQMIIMSKVLYHRILNEKYEPNEFYYMFNFLLTHTMGQMFNIRLHAQYLFTIVNKYVNYHIQVEHKYLTKIIEHNLNECAEEKKYLKMQEDLFLNKFDIECMTPVGIYYYLPKICEDIVEEPVKESAAMLPPASKCVEYIKENNSKSAITEIWLFECKQENEWEKFQTVEKRVTLAVKDEVGSLTIQKKYIPWKNMSDLAVYESDKQSTKSNSELILVASLVDKLPNLGGMARSAEVFGVHTYVVDSLRHLQDKQFTGLSVSAERWVNIEEVRPGRPLKDYLMMKSSQGYTLVAAEQTSSSVPLQEFRFPKKTVLLLGHEKEGVPCDLLPLMHHCVEIPQQGVVRSLNVHVTAAIFVWEYSRQNMFAKP</sequence>
<evidence type="ECO:0000256" key="1">
    <source>
        <dbReference type="ARBA" id="ARBA00022603"/>
    </source>
</evidence>
<dbReference type="Gene3D" id="3.40.1280.10">
    <property type="match status" value="1"/>
</dbReference>
<dbReference type="InterPro" id="IPR001537">
    <property type="entry name" value="SpoU_MeTrfase"/>
</dbReference>
<dbReference type="GO" id="GO:0016423">
    <property type="term" value="F:tRNA (guanine) methyltransferase activity"/>
    <property type="evidence" value="ECO:0007669"/>
    <property type="project" value="InterPro"/>
</dbReference>
<keyword evidence="1" id="KW-0489">Methyltransferase</keyword>
<dbReference type="EMBL" id="CAJHNJ030000037">
    <property type="protein sequence ID" value="CAG9129113.1"/>
    <property type="molecule type" value="Genomic_DNA"/>
</dbReference>
<evidence type="ECO:0000256" key="2">
    <source>
        <dbReference type="ARBA" id="ARBA00022679"/>
    </source>
</evidence>
<keyword evidence="2" id="KW-0808">Transferase</keyword>
<evidence type="ECO:0000313" key="4">
    <source>
        <dbReference type="EMBL" id="CAG9129113.1"/>
    </source>
</evidence>
<gene>
    <name evidence="4" type="ORF">PLXY2_LOCUS9366</name>
</gene>
<feature type="domain" description="tRNA/rRNA methyltransferase SpoU type" evidence="3">
    <location>
        <begin position="1268"/>
        <end position="1410"/>
    </location>
</feature>
<dbReference type="CDD" id="cd18091">
    <property type="entry name" value="SpoU-like_TRM3-like"/>
    <property type="match status" value="1"/>
</dbReference>
<dbReference type="Pfam" id="PF00588">
    <property type="entry name" value="SpoU_methylase"/>
    <property type="match status" value="1"/>
</dbReference>
<dbReference type="PANTHER" id="PTHR12029">
    <property type="entry name" value="RNA METHYLTRANSFERASE"/>
    <property type="match status" value="1"/>
</dbReference>
<dbReference type="InterPro" id="IPR045330">
    <property type="entry name" value="TRM3/TARBP1"/>
</dbReference>
<evidence type="ECO:0000313" key="5">
    <source>
        <dbReference type="Proteomes" id="UP000653454"/>
    </source>
</evidence>
<reference evidence="4" key="1">
    <citation type="submission" date="2020-11" db="EMBL/GenBank/DDBJ databases">
        <authorList>
            <person name="Whiteford S."/>
        </authorList>
    </citation>
    <scope>NUCLEOTIDE SEQUENCE</scope>
</reference>
<dbReference type="GO" id="GO:0003723">
    <property type="term" value="F:RNA binding"/>
    <property type="evidence" value="ECO:0007669"/>
    <property type="project" value="InterPro"/>
</dbReference>
<comment type="caution">
    <text evidence="4">The sequence shown here is derived from an EMBL/GenBank/DDBJ whole genome shotgun (WGS) entry which is preliminary data.</text>
</comment>
<proteinExistence type="predicted"/>
<dbReference type="PANTHER" id="PTHR12029:SF11">
    <property type="entry name" value="METHYLTRANSFERASE TARBP1-RELATED"/>
    <property type="match status" value="1"/>
</dbReference>
<name>A0A8S4FPV5_PLUXY</name>
<dbReference type="Proteomes" id="UP000653454">
    <property type="component" value="Unassembled WGS sequence"/>
</dbReference>
<evidence type="ECO:0000259" key="3">
    <source>
        <dbReference type="Pfam" id="PF00588"/>
    </source>
</evidence>
<accession>A0A8S4FPV5</accession>